<dbReference type="AlphaFoldDB" id="R3KCZ0"/>
<dbReference type="EMBL" id="ASDZ01000027">
    <property type="protein sequence ID" value="EOK11356.1"/>
    <property type="molecule type" value="Genomic_DNA"/>
</dbReference>
<evidence type="ECO:0000313" key="1">
    <source>
        <dbReference type="EMBL" id="EOK11356.1"/>
    </source>
</evidence>
<reference evidence="1 2" key="1">
    <citation type="submission" date="2013-02" db="EMBL/GenBank/DDBJ databases">
        <title>The Genome Sequence of Enterococcus faecalis ATCC_6055.</title>
        <authorList>
            <consortium name="The Broad Institute Genome Sequencing Platform"/>
            <consortium name="The Broad Institute Genome Sequencing Center for Infectious Disease"/>
            <person name="Earl A.M."/>
            <person name="Gilmore M.S."/>
            <person name="Lebreton F."/>
            <person name="Walker B."/>
            <person name="Young S.K."/>
            <person name="Zeng Q."/>
            <person name="Gargeya S."/>
            <person name="Fitzgerald M."/>
            <person name="Haas B."/>
            <person name="Abouelleil A."/>
            <person name="Alvarado L."/>
            <person name="Arachchi H.M."/>
            <person name="Berlin A.M."/>
            <person name="Chapman S.B."/>
            <person name="Dewar J."/>
            <person name="Goldberg J."/>
            <person name="Griggs A."/>
            <person name="Gujja S."/>
            <person name="Hansen M."/>
            <person name="Howarth C."/>
            <person name="Imamovic A."/>
            <person name="Larimer J."/>
            <person name="McCowan C."/>
            <person name="Murphy C."/>
            <person name="Neiman D."/>
            <person name="Pearson M."/>
            <person name="Priest M."/>
            <person name="Roberts A."/>
            <person name="Saif S."/>
            <person name="Shea T."/>
            <person name="Sisk P."/>
            <person name="Sykes S."/>
            <person name="Wortman J."/>
            <person name="Nusbaum C."/>
            <person name="Birren B."/>
        </authorList>
    </citation>
    <scope>NUCLEOTIDE SEQUENCE [LARGE SCALE GENOMIC DNA]</scope>
    <source>
        <strain evidence="1 2">ATCC 6055</strain>
    </source>
</reference>
<accession>R3KCZ0</accession>
<evidence type="ECO:0000313" key="2">
    <source>
        <dbReference type="Proteomes" id="UP000013638"/>
    </source>
</evidence>
<dbReference type="Proteomes" id="UP000013638">
    <property type="component" value="Unassembled WGS sequence"/>
</dbReference>
<sequence>MLRQKKHEIDLKRKEFLDYGFFLLKRQESLLSGIKDSDLDNVNIEVHIRECYRVINELERFIFAISHDLLSFRPQFILWETFKLGR</sequence>
<dbReference type="HOGENOM" id="CLU_2493031_0_0_9"/>
<protein>
    <submittedName>
        <fullName evidence="1">Uncharacterized protein</fullName>
    </submittedName>
</protein>
<gene>
    <name evidence="1" type="ORF">WOU_02101</name>
</gene>
<comment type="caution">
    <text evidence="1">The sequence shown here is derived from an EMBL/GenBank/DDBJ whole genome shotgun (WGS) entry which is preliminary data.</text>
</comment>
<name>R3KCZ0_ENTFL</name>
<dbReference type="RefSeq" id="WP_010828930.1">
    <property type="nucleotide sequence ID" value="NZ_KB944862.1"/>
</dbReference>
<dbReference type="PATRIC" id="fig|1169311.3.peg.2073"/>
<organism evidence="1 2">
    <name type="scientific">Enterococcus faecalis ATCC 6055</name>
    <dbReference type="NCBI Taxonomy" id="1169311"/>
    <lineage>
        <taxon>Bacteria</taxon>
        <taxon>Bacillati</taxon>
        <taxon>Bacillota</taxon>
        <taxon>Bacilli</taxon>
        <taxon>Lactobacillales</taxon>
        <taxon>Enterococcaceae</taxon>
        <taxon>Enterococcus</taxon>
    </lineage>
</organism>
<proteinExistence type="predicted"/>